<evidence type="ECO:0000256" key="12">
    <source>
        <dbReference type="ARBA" id="ARBA00023136"/>
    </source>
</evidence>
<evidence type="ECO:0000256" key="11">
    <source>
        <dbReference type="ARBA" id="ARBA00022989"/>
    </source>
</evidence>
<evidence type="ECO:0000256" key="16">
    <source>
        <dbReference type="SAM" id="Phobius"/>
    </source>
</evidence>
<keyword evidence="12 16" id="KW-0472">Membrane</keyword>
<keyword evidence="7" id="KW-0479">Metal-binding</keyword>
<dbReference type="GO" id="GO:0061630">
    <property type="term" value="F:ubiquitin protein ligase activity"/>
    <property type="evidence" value="ECO:0007669"/>
    <property type="project" value="UniProtKB-EC"/>
</dbReference>
<evidence type="ECO:0000256" key="6">
    <source>
        <dbReference type="ARBA" id="ARBA00022692"/>
    </source>
</evidence>
<evidence type="ECO:0000256" key="4">
    <source>
        <dbReference type="ARBA" id="ARBA00012483"/>
    </source>
</evidence>
<evidence type="ECO:0000313" key="18">
    <source>
        <dbReference type="EMBL" id="KAJ4754290.1"/>
    </source>
</evidence>
<dbReference type="InterPro" id="IPR013083">
    <property type="entry name" value="Znf_RING/FYVE/PHD"/>
</dbReference>
<feature type="domain" description="RING-type" evidence="17">
    <location>
        <begin position="99"/>
        <end position="141"/>
    </location>
</feature>
<comment type="caution">
    <text evidence="18">The sequence shown here is derived from an EMBL/GenBank/DDBJ whole genome shotgun (WGS) entry which is preliminary data.</text>
</comment>
<evidence type="ECO:0000313" key="20">
    <source>
        <dbReference type="Proteomes" id="UP001140206"/>
    </source>
</evidence>
<dbReference type="SMART" id="SM00184">
    <property type="entry name" value="RING"/>
    <property type="match status" value="1"/>
</dbReference>
<keyword evidence="8 14" id="KW-0863">Zinc-finger</keyword>
<dbReference type="PROSITE" id="PS50089">
    <property type="entry name" value="ZF_RING_2"/>
    <property type="match status" value="1"/>
</dbReference>
<dbReference type="Pfam" id="PF13639">
    <property type="entry name" value="zf-RING_2"/>
    <property type="match status" value="1"/>
</dbReference>
<dbReference type="SUPFAM" id="SSF57850">
    <property type="entry name" value="RING/U-box"/>
    <property type="match status" value="1"/>
</dbReference>
<dbReference type="Proteomes" id="UP001140206">
    <property type="component" value="Chromosome 5"/>
</dbReference>
<reference evidence="18" key="1">
    <citation type="submission" date="2022-08" db="EMBL/GenBank/DDBJ databases">
        <authorList>
            <person name="Marques A."/>
        </authorList>
    </citation>
    <scope>NUCLEOTIDE SEQUENCE</scope>
    <source>
        <strain evidence="18">RhyPub2mFocal</strain>
        <tissue evidence="18">Leaves</tissue>
    </source>
</reference>
<keyword evidence="5" id="KW-0808">Transferase</keyword>
<feature type="compositionally biased region" description="Low complexity" evidence="15">
    <location>
        <begin position="198"/>
        <end position="208"/>
    </location>
</feature>
<evidence type="ECO:0000256" key="9">
    <source>
        <dbReference type="ARBA" id="ARBA00022786"/>
    </source>
</evidence>
<dbReference type="CDD" id="cd16461">
    <property type="entry name" value="RING-H2_EL5-like"/>
    <property type="match status" value="1"/>
</dbReference>
<gene>
    <name evidence="19" type="ORF">LUZ62_029095</name>
    <name evidence="18" type="ORF">LUZ62_088695</name>
</gene>
<sequence>MSDNQVPSSGLSTSAAVTVSNGVLLAALIFLFLVVVFVFLLYLYAKRYMGPNLLDSSQPHFTFVTDNLPTVRRGLDTAVLESIPVKVFDAKEFKEGLECAVCLSDIAEGEELRLLPKCNHGFHVKCIDMWFHSHSTCPLCRSAVGDDSVPTGQEPNAESLQAQSLDAVSREGYVTEPRVLPTNVLFWGTGQDDVTTGTVQEATSSSSGTGSGKRGGGPGMLVIDIPRRTMENMVPSPMSPLPPSVMPMEEMKSPLSARFRSLKRLLSRGKQVVGPSGSPRVGDIEQGIVLHTPKTPRSFQG</sequence>
<name>A0AAV8CHQ8_9POAL</name>
<evidence type="ECO:0000256" key="7">
    <source>
        <dbReference type="ARBA" id="ARBA00022723"/>
    </source>
</evidence>
<keyword evidence="20" id="KW-1185">Reference proteome</keyword>
<dbReference type="PANTHER" id="PTHR46913">
    <property type="entry name" value="RING-H2 FINGER PROTEIN ATL16"/>
    <property type="match status" value="1"/>
</dbReference>
<comment type="catalytic activity">
    <reaction evidence="1">
        <text>S-ubiquitinyl-[E2 ubiquitin-conjugating enzyme]-L-cysteine + [acceptor protein]-L-lysine = [E2 ubiquitin-conjugating enzyme]-L-cysteine + N(6)-ubiquitinyl-[acceptor protein]-L-lysine.</text>
        <dbReference type="EC" id="2.3.2.27"/>
    </reaction>
</comment>
<evidence type="ECO:0000256" key="3">
    <source>
        <dbReference type="ARBA" id="ARBA00004906"/>
    </source>
</evidence>
<dbReference type="EMBL" id="JAMFTS010000005">
    <property type="protein sequence ID" value="KAJ4754290.1"/>
    <property type="molecule type" value="Genomic_DNA"/>
</dbReference>
<evidence type="ECO:0000259" key="17">
    <source>
        <dbReference type="PROSITE" id="PS50089"/>
    </source>
</evidence>
<feature type="region of interest" description="Disordered" evidence="15">
    <location>
        <begin position="198"/>
        <end position="218"/>
    </location>
</feature>
<feature type="compositionally biased region" description="Gly residues" evidence="15">
    <location>
        <begin position="209"/>
        <end position="218"/>
    </location>
</feature>
<organism evidence="18 20">
    <name type="scientific">Rhynchospora pubera</name>
    <dbReference type="NCBI Taxonomy" id="906938"/>
    <lineage>
        <taxon>Eukaryota</taxon>
        <taxon>Viridiplantae</taxon>
        <taxon>Streptophyta</taxon>
        <taxon>Embryophyta</taxon>
        <taxon>Tracheophyta</taxon>
        <taxon>Spermatophyta</taxon>
        <taxon>Magnoliopsida</taxon>
        <taxon>Liliopsida</taxon>
        <taxon>Poales</taxon>
        <taxon>Cyperaceae</taxon>
        <taxon>Cyperoideae</taxon>
        <taxon>Rhynchosporeae</taxon>
        <taxon>Rhynchospora</taxon>
    </lineage>
</organism>
<comment type="subcellular location">
    <subcellularLocation>
        <location evidence="2">Membrane</location>
        <topology evidence="2">Single-pass membrane protein</topology>
    </subcellularLocation>
</comment>
<keyword evidence="10" id="KW-0862">Zinc</keyword>
<comment type="pathway">
    <text evidence="3">Protein modification; protein ubiquitination.</text>
</comment>
<dbReference type="FunFam" id="3.30.40.10:FF:000475">
    <property type="entry name" value="RING-H2 finger protein ATL3"/>
    <property type="match status" value="1"/>
</dbReference>
<keyword evidence="9" id="KW-0833">Ubl conjugation pathway</keyword>
<dbReference type="GO" id="GO:0008270">
    <property type="term" value="F:zinc ion binding"/>
    <property type="evidence" value="ECO:0007669"/>
    <property type="project" value="UniProtKB-KW"/>
</dbReference>
<accession>A0AAV8CHQ8</accession>
<comment type="similarity">
    <text evidence="13">Belongs to the RING-type zinc finger family. ATL subfamily.</text>
</comment>
<feature type="transmembrane region" description="Helical" evidence="16">
    <location>
        <begin position="23"/>
        <end position="44"/>
    </location>
</feature>
<dbReference type="GO" id="GO:0016020">
    <property type="term" value="C:membrane"/>
    <property type="evidence" value="ECO:0007669"/>
    <property type="project" value="UniProtKB-SubCell"/>
</dbReference>
<evidence type="ECO:0000256" key="1">
    <source>
        <dbReference type="ARBA" id="ARBA00000900"/>
    </source>
</evidence>
<dbReference type="Proteomes" id="UP001140206">
    <property type="component" value="Chromosome 1"/>
</dbReference>
<evidence type="ECO:0000256" key="5">
    <source>
        <dbReference type="ARBA" id="ARBA00022679"/>
    </source>
</evidence>
<evidence type="ECO:0000313" key="19">
    <source>
        <dbReference type="EMBL" id="KAJ4816529.1"/>
    </source>
</evidence>
<evidence type="ECO:0000256" key="10">
    <source>
        <dbReference type="ARBA" id="ARBA00022833"/>
    </source>
</evidence>
<dbReference type="EC" id="2.3.2.27" evidence="4"/>
<evidence type="ECO:0000256" key="15">
    <source>
        <dbReference type="SAM" id="MobiDB-lite"/>
    </source>
</evidence>
<keyword evidence="6 16" id="KW-0812">Transmembrane</keyword>
<dbReference type="PANTHER" id="PTHR46913:SF1">
    <property type="entry name" value="RING-H2 FINGER PROTEIN ATL16"/>
    <property type="match status" value="1"/>
</dbReference>
<proteinExistence type="inferred from homology"/>
<dbReference type="EMBL" id="JAMFTS010000001">
    <property type="protein sequence ID" value="KAJ4816529.1"/>
    <property type="molecule type" value="Genomic_DNA"/>
</dbReference>
<dbReference type="InterPro" id="IPR044600">
    <property type="entry name" value="ATL1/ATL16-like"/>
</dbReference>
<dbReference type="InterPro" id="IPR001841">
    <property type="entry name" value="Znf_RING"/>
</dbReference>
<dbReference type="Gene3D" id="3.30.40.10">
    <property type="entry name" value="Zinc/RING finger domain, C3HC4 (zinc finger)"/>
    <property type="match status" value="1"/>
</dbReference>
<dbReference type="AlphaFoldDB" id="A0AAV8CHQ8"/>
<evidence type="ECO:0000256" key="8">
    <source>
        <dbReference type="ARBA" id="ARBA00022771"/>
    </source>
</evidence>
<keyword evidence="11 16" id="KW-1133">Transmembrane helix</keyword>
<protein>
    <recommendedName>
        <fullName evidence="4">RING-type E3 ubiquitin transferase</fullName>
        <ecNumber evidence="4">2.3.2.27</ecNumber>
    </recommendedName>
</protein>
<dbReference type="GO" id="GO:0016567">
    <property type="term" value="P:protein ubiquitination"/>
    <property type="evidence" value="ECO:0007669"/>
    <property type="project" value="InterPro"/>
</dbReference>
<evidence type="ECO:0000256" key="14">
    <source>
        <dbReference type="PROSITE-ProRule" id="PRU00175"/>
    </source>
</evidence>
<evidence type="ECO:0000256" key="13">
    <source>
        <dbReference type="ARBA" id="ARBA00024209"/>
    </source>
</evidence>
<evidence type="ECO:0000256" key="2">
    <source>
        <dbReference type="ARBA" id="ARBA00004167"/>
    </source>
</evidence>